<organism evidence="1 2">
    <name type="scientific">Cichorium intybus</name>
    <name type="common">Chicory</name>
    <dbReference type="NCBI Taxonomy" id="13427"/>
    <lineage>
        <taxon>Eukaryota</taxon>
        <taxon>Viridiplantae</taxon>
        <taxon>Streptophyta</taxon>
        <taxon>Embryophyta</taxon>
        <taxon>Tracheophyta</taxon>
        <taxon>Spermatophyta</taxon>
        <taxon>Magnoliopsida</taxon>
        <taxon>eudicotyledons</taxon>
        <taxon>Gunneridae</taxon>
        <taxon>Pentapetalae</taxon>
        <taxon>asterids</taxon>
        <taxon>campanulids</taxon>
        <taxon>Asterales</taxon>
        <taxon>Asteraceae</taxon>
        <taxon>Cichorioideae</taxon>
        <taxon>Cichorieae</taxon>
        <taxon>Cichoriinae</taxon>
        <taxon>Cichorium</taxon>
    </lineage>
</organism>
<reference evidence="2" key="1">
    <citation type="journal article" date="2022" name="Mol. Ecol. Resour.">
        <title>The genomes of chicory, endive, great burdock and yacon provide insights into Asteraceae palaeo-polyploidization history and plant inulin production.</title>
        <authorList>
            <person name="Fan W."/>
            <person name="Wang S."/>
            <person name="Wang H."/>
            <person name="Wang A."/>
            <person name="Jiang F."/>
            <person name="Liu H."/>
            <person name="Zhao H."/>
            <person name="Xu D."/>
            <person name="Zhang Y."/>
        </authorList>
    </citation>
    <scope>NUCLEOTIDE SEQUENCE [LARGE SCALE GENOMIC DNA]</scope>
    <source>
        <strain evidence="2">cv. Punajuju</strain>
    </source>
</reference>
<reference evidence="1 2" key="2">
    <citation type="journal article" date="2022" name="Mol. Ecol. Resour.">
        <title>The genomes of chicory, endive, great burdock and yacon provide insights into Asteraceae paleo-polyploidization history and plant inulin production.</title>
        <authorList>
            <person name="Fan W."/>
            <person name="Wang S."/>
            <person name="Wang H."/>
            <person name="Wang A."/>
            <person name="Jiang F."/>
            <person name="Liu H."/>
            <person name="Zhao H."/>
            <person name="Xu D."/>
            <person name="Zhang Y."/>
        </authorList>
    </citation>
    <scope>NUCLEOTIDE SEQUENCE [LARGE SCALE GENOMIC DNA]</scope>
    <source>
        <strain evidence="2">cv. Punajuju</strain>
        <tissue evidence="1">Leaves</tissue>
    </source>
</reference>
<comment type="caution">
    <text evidence="1">The sequence shown here is derived from an EMBL/GenBank/DDBJ whole genome shotgun (WGS) entry which is preliminary data.</text>
</comment>
<sequence length="341" mass="38989">MGPRSYIFSKHKLLSRRPPSLSLSLMAFSEELGVVNEAFSGLGIDEKSLISILGKWDANQLKSFRLGTSRFFDEDERSFEKLVQHQINQLKNDFLRFKSSLVLWTMHPWERDARLIKDALLDGPKSNNVIIEIACTRSSEELLGARRAYHSLFERSIEEDVASYITTSERKLFIALVSAYRYEGTKVNEELSKSEAKIVFEALKNADKKNPLLDDDVVTILANRSKLHIKSLFQHYTNLSGNSIDADLETNMSLKDTMQCLCTPPAYFCKVMEEAMVKEADENTREGLTRVIVTRADVDMKYIKEDYGHKYAITLSERITVATNGNYKDFLLTLIAREETK</sequence>
<gene>
    <name evidence="1" type="ORF">L2E82_11271</name>
</gene>
<evidence type="ECO:0000313" key="2">
    <source>
        <dbReference type="Proteomes" id="UP001055811"/>
    </source>
</evidence>
<evidence type="ECO:0000313" key="1">
    <source>
        <dbReference type="EMBL" id="KAI3781262.1"/>
    </source>
</evidence>
<proteinExistence type="predicted"/>
<name>A0ACB9GD16_CICIN</name>
<dbReference type="Proteomes" id="UP001055811">
    <property type="component" value="Linkage Group LG02"/>
</dbReference>
<protein>
    <submittedName>
        <fullName evidence="1">Uncharacterized protein</fullName>
    </submittedName>
</protein>
<dbReference type="EMBL" id="CM042010">
    <property type="protein sequence ID" value="KAI3781262.1"/>
    <property type="molecule type" value="Genomic_DNA"/>
</dbReference>
<accession>A0ACB9GD16</accession>
<keyword evidence="2" id="KW-1185">Reference proteome</keyword>